<dbReference type="AlphaFoldDB" id="W7XEI2"/>
<evidence type="ECO:0000313" key="3">
    <source>
        <dbReference type="Proteomes" id="UP000009168"/>
    </source>
</evidence>
<organism evidence="2 3">
    <name type="scientific">Tetrahymena thermophila (strain SB210)</name>
    <dbReference type="NCBI Taxonomy" id="312017"/>
    <lineage>
        <taxon>Eukaryota</taxon>
        <taxon>Sar</taxon>
        <taxon>Alveolata</taxon>
        <taxon>Ciliophora</taxon>
        <taxon>Intramacronucleata</taxon>
        <taxon>Oligohymenophorea</taxon>
        <taxon>Hymenostomatida</taxon>
        <taxon>Tetrahymenina</taxon>
        <taxon>Tetrahymenidae</taxon>
        <taxon>Tetrahymena</taxon>
    </lineage>
</organism>
<dbReference type="InParanoid" id="W7XEI2"/>
<reference evidence="3" key="1">
    <citation type="journal article" date="2006" name="PLoS Biol.">
        <title>Macronuclear genome sequence of the ciliate Tetrahymena thermophila, a model eukaryote.</title>
        <authorList>
            <person name="Eisen J.A."/>
            <person name="Coyne R.S."/>
            <person name="Wu M."/>
            <person name="Wu D."/>
            <person name="Thiagarajan M."/>
            <person name="Wortman J.R."/>
            <person name="Badger J.H."/>
            <person name="Ren Q."/>
            <person name="Amedeo P."/>
            <person name="Jones K.M."/>
            <person name="Tallon L.J."/>
            <person name="Delcher A.L."/>
            <person name="Salzberg S.L."/>
            <person name="Silva J.C."/>
            <person name="Haas B.J."/>
            <person name="Majoros W.H."/>
            <person name="Farzad M."/>
            <person name="Carlton J.M."/>
            <person name="Smith R.K. Jr."/>
            <person name="Garg J."/>
            <person name="Pearlman R.E."/>
            <person name="Karrer K.M."/>
            <person name="Sun L."/>
            <person name="Manning G."/>
            <person name="Elde N.C."/>
            <person name="Turkewitz A.P."/>
            <person name="Asai D.J."/>
            <person name="Wilkes D.E."/>
            <person name="Wang Y."/>
            <person name="Cai H."/>
            <person name="Collins K."/>
            <person name="Stewart B.A."/>
            <person name="Lee S.R."/>
            <person name="Wilamowska K."/>
            <person name="Weinberg Z."/>
            <person name="Ruzzo W.L."/>
            <person name="Wloga D."/>
            <person name="Gaertig J."/>
            <person name="Frankel J."/>
            <person name="Tsao C.-C."/>
            <person name="Gorovsky M.A."/>
            <person name="Keeling P.J."/>
            <person name="Waller R.F."/>
            <person name="Patron N.J."/>
            <person name="Cherry J.M."/>
            <person name="Stover N.A."/>
            <person name="Krieger C.J."/>
            <person name="del Toro C."/>
            <person name="Ryder H.F."/>
            <person name="Williamson S.C."/>
            <person name="Barbeau R.A."/>
            <person name="Hamilton E.P."/>
            <person name="Orias E."/>
        </authorList>
    </citation>
    <scope>NUCLEOTIDE SEQUENCE [LARGE SCALE GENOMIC DNA]</scope>
    <source>
        <strain evidence="3">SB210</strain>
    </source>
</reference>
<proteinExistence type="predicted"/>
<dbReference type="RefSeq" id="XP_012651352.1">
    <property type="nucleotide sequence ID" value="XM_012795898.1"/>
</dbReference>
<dbReference type="EMBL" id="GG662830">
    <property type="protein sequence ID" value="EWS76112.1"/>
    <property type="molecule type" value="Genomic_DNA"/>
</dbReference>
<keyword evidence="3" id="KW-1185">Reference proteome</keyword>
<feature type="signal peptide" evidence="1">
    <location>
        <begin position="1"/>
        <end position="21"/>
    </location>
</feature>
<dbReference type="Proteomes" id="UP000009168">
    <property type="component" value="Unassembled WGS sequence"/>
</dbReference>
<evidence type="ECO:0000256" key="1">
    <source>
        <dbReference type="SAM" id="SignalP"/>
    </source>
</evidence>
<accession>W7XEI2</accession>
<dbReference type="KEGG" id="tet:TTHERM_000263359"/>
<dbReference type="GeneID" id="24438086"/>
<protein>
    <recommendedName>
        <fullName evidence="4">Transmembrane protein</fullName>
    </recommendedName>
</protein>
<sequence length="116" mass="13868">MINQQGIMCNFILLLIIDLKGMVNNYHLKLNKNYYGNLCKYYQKKMISFMGKESMMIIIDQIVFCQMYFMGTDSKQEQSHQFFSTHIIHSRSNYLSYIFKRLSSIKIKTQSLLYSF</sequence>
<feature type="chain" id="PRO_5004903688" description="Transmembrane protein" evidence="1">
    <location>
        <begin position="22"/>
        <end position="116"/>
    </location>
</feature>
<gene>
    <name evidence="2" type="ORF">TTHERM_000263359</name>
</gene>
<name>W7XEI2_TETTS</name>
<evidence type="ECO:0000313" key="2">
    <source>
        <dbReference type="EMBL" id="EWS76112.1"/>
    </source>
</evidence>
<keyword evidence="1" id="KW-0732">Signal</keyword>
<evidence type="ECO:0008006" key="4">
    <source>
        <dbReference type="Google" id="ProtNLM"/>
    </source>
</evidence>